<organism evidence="1 2">
    <name type="scientific">Cystoisospora suis</name>
    <dbReference type="NCBI Taxonomy" id="483139"/>
    <lineage>
        <taxon>Eukaryota</taxon>
        <taxon>Sar</taxon>
        <taxon>Alveolata</taxon>
        <taxon>Apicomplexa</taxon>
        <taxon>Conoidasida</taxon>
        <taxon>Coccidia</taxon>
        <taxon>Eucoccidiorida</taxon>
        <taxon>Eimeriorina</taxon>
        <taxon>Sarcocystidae</taxon>
        <taxon>Cystoisospora</taxon>
    </lineage>
</organism>
<evidence type="ECO:0000313" key="2">
    <source>
        <dbReference type="Proteomes" id="UP000221165"/>
    </source>
</evidence>
<dbReference type="GeneID" id="94426079"/>
<comment type="caution">
    <text evidence="1">The sequence shown here is derived from an EMBL/GenBank/DDBJ whole genome shotgun (WGS) entry which is preliminary data.</text>
</comment>
<proteinExistence type="predicted"/>
<sequence>MGPLDTSQEERSRHLFELLRAGRQRSRQPGQRKLFGSRVALDWPHTLQGRHGEQFQFRRGDHEESPFLSEVREGAEHLTRALTGMKSVSGRSYHRKAEPQS</sequence>
<reference evidence="1 2" key="1">
    <citation type="journal article" date="2017" name="Int. J. Parasitol.">
        <title>The genome of the protozoan parasite Cystoisospora suis and a reverse vaccinology approach to identify vaccine candidates.</title>
        <authorList>
            <person name="Palmieri N."/>
            <person name="Shrestha A."/>
            <person name="Ruttkowski B."/>
            <person name="Beck T."/>
            <person name="Vogl C."/>
            <person name="Tomley F."/>
            <person name="Blake D.P."/>
            <person name="Joachim A."/>
        </authorList>
    </citation>
    <scope>NUCLEOTIDE SEQUENCE [LARGE SCALE GENOMIC DNA]</scope>
    <source>
        <strain evidence="1 2">Wien I</strain>
    </source>
</reference>
<protein>
    <submittedName>
        <fullName evidence="1">Uncharacterized protein</fullName>
    </submittedName>
</protein>
<evidence type="ECO:0000313" key="1">
    <source>
        <dbReference type="EMBL" id="PHJ23490.1"/>
    </source>
</evidence>
<dbReference type="RefSeq" id="XP_067925165.1">
    <property type="nucleotide sequence ID" value="XM_068062868.1"/>
</dbReference>
<keyword evidence="2" id="KW-1185">Reference proteome</keyword>
<dbReference type="AlphaFoldDB" id="A0A2C6KT58"/>
<dbReference type="EMBL" id="MIGC01001099">
    <property type="protein sequence ID" value="PHJ23490.1"/>
    <property type="molecule type" value="Genomic_DNA"/>
</dbReference>
<name>A0A2C6KT58_9APIC</name>
<dbReference type="Proteomes" id="UP000221165">
    <property type="component" value="Unassembled WGS sequence"/>
</dbReference>
<gene>
    <name evidence="1" type="ORF">CSUI_002669</name>
</gene>
<accession>A0A2C6KT58</accession>
<dbReference type="VEuPathDB" id="ToxoDB:CSUI_002669"/>